<evidence type="ECO:0000313" key="6">
    <source>
        <dbReference type="Proteomes" id="UP001152561"/>
    </source>
</evidence>
<evidence type="ECO:0000256" key="2">
    <source>
        <dbReference type="ARBA" id="ARBA00022980"/>
    </source>
</evidence>
<keyword evidence="3" id="KW-0687">Ribonucleoprotein</keyword>
<feature type="region of interest" description="Disordered" evidence="4">
    <location>
        <begin position="76"/>
        <end position="100"/>
    </location>
</feature>
<comment type="similarity">
    <text evidence="1">Belongs to the eukaryotic ribosomal protein eS8 family.</text>
</comment>
<name>A0A9Q1L7V1_9SOLA</name>
<evidence type="ECO:0000256" key="1">
    <source>
        <dbReference type="ARBA" id="ARBA00005257"/>
    </source>
</evidence>
<keyword evidence="2" id="KW-0689">Ribosomal protein</keyword>
<dbReference type="EMBL" id="JAJAGQ010000022">
    <property type="protein sequence ID" value="KAJ8529372.1"/>
    <property type="molecule type" value="Genomic_DNA"/>
</dbReference>
<dbReference type="GO" id="GO:0006412">
    <property type="term" value="P:translation"/>
    <property type="evidence" value="ECO:0007669"/>
    <property type="project" value="InterPro"/>
</dbReference>
<dbReference type="PANTHER" id="PTHR10394">
    <property type="entry name" value="40S RIBOSOMAL PROTEIN S8"/>
    <property type="match status" value="1"/>
</dbReference>
<reference evidence="6" key="1">
    <citation type="journal article" date="2023" name="Proc. Natl. Acad. Sci. U.S.A.">
        <title>Genomic and structural basis for evolution of tropane alkaloid biosynthesis.</title>
        <authorList>
            <person name="Wanga Y.-J."/>
            <person name="Taina T."/>
            <person name="Yua J.-Y."/>
            <person name="Lia J."/>
            <person name="Xua B."/>
            <person name="Chenc J."/>
            <person name="D'Auriad J.C."/>
            <person name="Huanga J.-P."/>
            <person name="Huanga S.-X."/>
        </authorList>
    </citation>
    <scope>NUCLEOTIDE SEQUENCE [LARGE SCALE GENOMIC DNA]</scope>
    <source>
        <strain evidence="6">cv. KIB-2019</strain>
    </source>
</reference>
<evidence type="ECO:0000256" key="4">
    <source>
        <dbReference type="SAM" id="MobiDB-lite"/>
    </source>
</evidence>
<dbReference type="GO" id="GO:1990904">
    <property type="term" value="C:ribonucleoprotein complex"/>
    <property type="evidence" value="ECO:0007669"/>
    <property type="project" value="UniProtKB-KW"/>
</dbReference>
<proteinExistence type="inferred from homology"/>
<evidence type="ECO:0000313" key="5">
    <source>
        <dbReference type="EMBL" id="KAJ8529372.1"/>
    </source>
</evidence>
<organism evidence="5 6">
    <name type="scientific">Anisodus acutangulus</name>
    <dbReference type="NCBI Taxonomy" id="402998"/>
    <lineage>
        <taxon>Eukaryota</taxon>
        <taxon>Viridiplantae</taxon>
        <taxon>Streptophyta</taxon>
        <taxon>Embryophyta</taxon>
        <taxon>Tracheophyta</taxon>
        <taxon>Spermatophyta</taxon>
        <taxon>Magnoliopsida</taxon>
        <taxon>eudicotyledons</taxon>
        <taxon>Gunneridae</taxon>
        <taxon>Pentapetalae</taxon>
        <taxon>asterids</taxon>
        <taxon>lamiids</taxon>
        <taxon>Solanales</taxon>
        <taxon>Solanaceae</taxon>
        <taxon>Solanoideae</taxon>
        <taxon>Hyoscyameae</taxon>
        <taxon>Anisodus</taxon>
    </lineage>
</organism>
<dbReference type="OrthoDB" id="1703270at2759"/>
<dbReference type="GO" id="GO:0003735">
    <property type="term" value="F:structural constituent of ribosome"/>
    <property type="evidence" value="ECO:0007669"/>
    <property type="project" value="InterPro"/>
</dbReference>
<dbReference type="Proteomes" id="UP001152561">
    <property type="component" value="Unassembled WGS sequence"/>
</dbReference>
<sequence>MADRQKNRDSGGVHHVRTKFKDGYNEQQISVDPNFNPAPYGVECYGADLKIHTHPYGFECISAIICISRDSKHKKRATSGKRKAWRKKRKYELGRQPDNTKLSSNKIVRRVRVGGGNAKWNAIVQIGVAAEELQYGNTLMDVDDEHEDNSEIKEDQVFDDCPHPKAIANQLVSTSSSSEKNLESDADKVFDISSQQNETGVDELQPVTRDEEEEDNEYQMLDQILQIYVLKSGTDDIFQMLHAIVSNDVSLLHLLHYLWTLIKMGGVLLYLTEIARVAKMKLSKVDEFNSPDVATGDTQLGAYWKVHIREGSTMETLPAHFLGDEIMLTLWNPCVQSLEAHKSAPECDKNTCAIISPYFTKKGLSLARDKLDQFGNFFYLPYINIRRTNGCIGVTISTSDQLAEMIIRVGLFLFEVMDKHYGIKSLLVLFIVMVYLLRGAGHLEEAPDLSVELYSIKLPTVRWTKTFSVGKGFGKSEPMKQGVFKDEMVPDTLSNKYIEATEQNGISLMKEAFSDTVKVLVGREEHECGMIFYSPIVTTEAKCEMLMFKGEPHKFYLRSKGRSYEKSRSKLHSPLFSESKRTSGFDMASPVATVFSSGAAQVRGPSDASQSVPRKIQDIF</sequence>
<evidence type="ECO:0008006" key="7">
    <source>
        <dbReference type="Google" id="ProtNLM"/>
    </source>
</evidence>
<keyword evidence="6" id="KW-1185">Reference proteome</keyword>
<accession>A0A9Q1L7V1</accession>
<feature type="region of interest" description="Disordered" evidence="4">
    <location>
        <begin position="601"/>
        <end position="620"/>
    </location>
</feature>
<dbReference type="InterPro" id="IPR022309">
    <property type="entry name" value="Ribosomal_Se8/biogenesis_NSA2"/>
</dbReference>
<comment type="caution">
    <text evidence="5">The sequence shown here is derived from an EMBL/GenBank/DDBJ whole genome shotgun (WGS) entry which is preliminary data.</text>
</comment>
<dbReference type="AlphaFoldDB" id="A0A9Q1L7V1"/>
<gene>
    <name evidence="5" type="ORF">K7X08_036207</name>
</gene>
<protein>
    <recommendedName>
        <fullName evidence="7">40S ribosomal protein S8</fullName>
    </recommendedName>
</protein>
<dbReference type="GO" id="GO:0005840">
    <property type="term" value="C:ribosome"/>
    <property type="evidence" value="ECO:0007669"/>
    <property type="project" value="UniProtKB-KW"/>
</dbReference>
<evidence type="ECO:0000256" key="3">
    <source>
        <dbReference type="ARBA" id="ARBA00023274"/>
    </source>
</evidence>
<dbReference type="InterPro" id="IPR001047">
    <property type="entry name" value="Ribosomal_eS8"/>
</dbReference>
<dbReference type="Pfam" id="PF01201">
    <property type="entry name" value="Ribosomal_S8e"/>
    <property type="match status" value="1"/>
</dbReference>
<feature type="compositionally biased region" description="Basic residues" evidence="4">
    <location>
        <begin position="76"/>
        <end position="90"/>
    </location>
</feature>